<accession>A0AAE3FYW0</accession>
<feature type="transmembrane region" description="Helical" evidence="5">
    <location>
        <begin position="94"/>
        <end position="116"/>
    </location>
</feature>
<dbReference type="Proteomes" id="UP001203207">
    <property type="component" value="Unassembled WGS sequence"/>
</dbReference>
<evidence type="ECO:0000256" key="1">
    <source>
        <dbReference type="ARBA" id="ARBA00004141"/>
    </source>
</evidence>
<keyword evidence="2 5" id="KW-0812">Transmembrane</keyword>
<name>A0AAE3FYW0_9EURY</name>
<proteinExistence type="predicted"/>
<feature type="transmembrane region" description="Helical" evidence="5">
    <location>
        <begin position="270"/>
        <end position="288"/>
    </location>
</feature>
<dbReference type="PANTHER" id="PTHR32322:SF2">
    <property type="entry name" value="EAMA DOMAIN-CONTAINING PROTEIN"/>
    <property type="match status" value="1"/>
</dbReference>
<dbReference type="GO" id="GO:0016020">
    <property type="term" value="C:membrane"/>
    <property type="evidence" value="ECO:0007669"/>
    <property type="project" value="UniProtKB-SubCell"/>
</dbReference>
<feature type="transmembrane region" description="Helical" evidence="5">
    <location>
        <begin position="215"/>
        <end position="235"/>
    </location>
</feature>
<evidence type="ECO:0000256" key="4">
    <source>
        <dbReference type="ARBA" id="ARBA00023136"/>
    </source>
</evidence>
<keyword evidence="3 5" id="KW-1133">Transmembrane helix</keyword>
<evidence type="ECO:0000259" key="6">
    <source>
        <dbReference type="Pfam" id="PF00892"/>
    </source>
</evidence>
<dbReference type="RefSeq" id="WP_250585235.1">
    <property type="nucleotide sequence ID" value="NZ_JAKRVX010000006.1"/>
</dbReference>
<organism evidence="7 8">
    <name type="scientific">Natronocalculus amylovorans</name>
    <dbReference type="NCBI Taxonomy" id="2917812"/>
    <lineage>
        <taxon>Archaea</taxon>
        <taxon>Methanobacteriati</taxon>
        <taxon>Methanobacteriota</taxon>
        <taxon>Stenosarchaea group</taxon>
        <taxon>Halobacteria</taxon>
        <taxon>Halobacteriales</taxon>
        <taxon>Haloferacaceae</taxon>
        <taxon>Natronocalculus</taxon>
    </lineage>
</organism>
<reference evidence="7" key="1">
    <citation type="journal article" date="2022" name="Syst. Appl. Microbiol.">
        <title>Natronocalculus amylovorans gen. nov., sp. nov., and Natranaeroarchaeum aerophilus sp. nov., dominant culturable amylolytic natronoarchaea from hypersaline soda lakes in southwestern Siberia.</title>
        <authorList>
            <person name="Sorokin D.Y."/>
            <person name="Elcheninov A.G."/>
            <person name="Khizhniak T.V."/>
            <person name="Koenen M."/>
            <person name="Bale N.J."/>
            <person name="Damste J.S.S."/>
            <person name="Kublanov I.V."/>
        </authorList>
    </citation>
    <scope>NUCLEOTIDE SEQUENCE</scope>
    <source>
        <strain evidence="7">AArc-St2</strain>
    </source>
</reference>
<protein>
    <submittedName>
        <fullName evidence="7">EamA family transporter</fullName>
    </submittedName>
</protein>
<evidence type="ECO:0000313" key="7">
    <source>
        <dbReference type="EMBL" id="MCL9817854.1"/>
    </source>
</evidence>
<gene>
    <name evidence="7" type="ORF">AArcSt2_12980</name>
</gene>
<dbReference type="AlphaFoldDB" id="A0AAE3FYW0"/>
<dbReference type="Pfam" id="PF00892">
    <property type="entry name" value="EamA"/>
    <property type="match status" value="2"/>
</dbReference>
<sequence length="300" mass="31558">MASFRSIGLFALLAVFWGTTYVAIEVGLETLPPLWFVALRFDIAAVVLLGYVLLRSTQPLPQTRGDWTAVAISAFFIIGVNNALLFVGQQYTTSGIAAIVYSLVPITTAASVALLLERGRIDTVGLIGIAVGLVGVGLVAQPDPNNLTGGVTFGVGLISIAVVSISIGSVLLRRVETATPSVTITAWGLLGAAIGVHLVSGVFEATAVNPLHDPLAVIALVYLGIFPSAIAYSIYFTLLNELGPFEINLVSYVVPIIATIAGWLLLGESITATTVLGFLTIFFGFVLLKRKQIADSVANW</sequence>
<feature type="transmembrane region" description="Helical" evidence="5">
    <location>
        <begin position="32"/>
        <end position="54"/>
    </location>
</feature>
<keyword evidence="4 5" id="KW-0472">Membrane</keyword>
<dbReference type="InterPro" id="IPR000620">
    <property type="entry name" value="EamA_dom"/>
</dbReference>
<evidence type="ECO:0000256" key="2">
    <source>
        <dbReference type="ARBA" id="ARBA00022692"/>
    </source>
</evidence>
<evidence type="ECO:0000256" key="5">
    <source>
        <dbReference type="SAM" id="Phobius"/>
    </source>
</evidence>
<dbReference type="EMBL" id="JAKRVX010000006">
    <property type="protein sequence ID" value="MCL9817854.1"/>
    <property type="molecule type" value="Genomic_DNA"/>
</dbReference>
<feature type="transmembrane region" description="Helical" evidence="5">
    <location>
        <begin position="66"/>
        <end position="88"/>
    </location>
</feature>
<feature type="domain" description="EamA" evidence="6">
    <location>
        <begin position="8"/>
        <end position="139"/>
    </location>
</feature>
<dbReference type="SUPFAM" id="SSF103481">
    <property type="entry name" value="Multidrug resistance efflux transporter EmrE"/>
    <property type="match status" value="2"/>
</dbReference>
<feature type="domain" description="EamA" evidence="6">
    <location>
        <begin position="153"/>
        <end position="288"/>
    </location>
</feature>
<feature type="transmembrane region" description="Helical" evidence="5">
    <location>
        <begin position="153"/>
        <end position="172"/>
    </location>
</feature>
<comment type="caution">
    <text evidence="7">The sequence shown here is derived from an EMBL/GenBank/DDBJ whole genome shotgun (WGS) entry which is preliminary data.</text>
</comment>
<comment type="subcellular location">
    <subcellularLocation>
        <location evidence="1">Membrane</location>
        <topology evidence="1">Multi-pass membrane protein</topology>
    </subcellularLocation>
</comment>
<keyword evidence="8" id="KW-1185">Reference proteome</keyword>
<reference evidence="7" key="2">
    <citation type="submission" date="2022-02" db="EMBL/GenBank/DDBJ databases">
        <authorList>
            <person name="Elcheninov A.G."/>
            <person name="Sorokin D.Y."/>
            <person name="Kublanov I.V."/>
        </authorList>
    </citation>
    <scope>NUCLEOTIDE SEQUENCE</scope>
    <source>
        <strain evidence="7">AArc-St2</strain>
    </source>
</reference>
<feature type="transmembrane region" description="Helical" evidence="5">
    <location>
        <begin position="184"/>
        <end position="203"/>
    </location>
</feature>
<evidence type="ECO:0000313" key="8">
    <source>
        <dbReference type="Proteomes" id="UP001203207"/>
    </source>
</evidence>
<evidence type="ECO:0000256" key="3">
    <source>
        <dbReference type="ARBA" id="ARBA00022989"/>
    </source>
</evidence>
<dbReference type="InterPro" id="IPR050638">
    <property type="entry name" value="AA-Vitamin_Transporters"/>
</dbReference>
<dbReference type="InterPro" id="IPR037185">
    <property type="entry name" value="EmrE-like"/>
</dbReference>
<dbReference type="PANTHER" id="PTHR32322">
    <property type="entry name" value="INNER MEMBRANE TRANSPORTER"/>
    <property type="match status" value="1"/>
</dbReference>
<feature type="transmembrane region" description="Helical" evidence="5">
    <location>
        <begin position="247"/>
        <end position="264"/>
    </location>
</feature>
<feature type="transmembrane region" description="Helical" evidence="5">
    <location>
        <begin position="123"/>
        <end position="141"/>
    </location>
</feature>